<dbReference type="AlphaFoldDB" id="A0A149Q3W7"/>
<comment type="caution">
    <text evidence="1">The sequence shown here is derived from an EMBL/GenBank/DDBJ whole genome shotgun (WGS) entry which is preliminary data.</text>
</comment>
<organism evidence="1 2">
    <name type="scientific">Acetobacter cerevisiae</name>
    <dbReference type="NCBI Taxonomy" id="178900"/>
    <lineage>
        <taxon>Bacteria</taxon>
        <taxon>Pseudomonadati</taxon>
        <taxon>Pseudomonadota</taxon>
        <taxon>Alphaproteobacteria</taxon>
        <taxon>Acetobacterales</taxon>
        <taxon>Acetobacteraceae</taxon>
        <taxon>Acetobacter</taxon>
    </lineage>
</organism>
<reference evidence="1 2" key="1">
    <citation type="submission" date="2015-06" db="EMBL/GenBank/DDBJ databases">
        <title>Improved classification and identification of acetic acid bacteria using matrix-assisted laser desorption/ionization time-of-flight mass spectrometry; Gluconobacter nephelii and Gluconobacter uchimurae are later heterotypic synonyms of Gluconobacter japonicus and Gluconobacter oxydans, respectively.</title>
        <authorList>
            <person name="Li L."/>
            <person name="Cleenwerck I."/>
            <person name="De Vuyst L."/>
            <person name="Vandamme P."/>
        </authorList>
    </citation>
    <scope>NUCLEOTIDE SEQUENCE [LARGE SCALE GENOMIC DNA]</scope>
    <source>
        <strain evidence="1 2">LMG 1625</strain>
    </source>
</reference>
<dbReference type="PATRIC" id="fig|178900.5.peg.1895"/>
<gene>
    <name evidence="1" type="ORF">AD928_12780</name>
</gene>
<protein>
    <submittedName>
        <fullName evidence="1">Uncharacterized protein</fullName>
    </submittedName>
</protein>
<name>A0A149Q3W7_9PROT</name>
<evidence type="ECO:0000313" key="1">
    <source>
        <dbReference type="EMBL" id="KXU92050.1"/>
    </source>
</evidence>
<proteinExistence type="predicted"/>
<sequence>MFFQRSPVLSADAGGAGLLFLILEAFNLRLSKVMEYQGVRNSDIIPERCTRYPQAYPRRHPQILGISAESFRQKAVGGGNQVCASYSPRITKQVMWLREWFRSERHKHKLKNYAASRADLHAENGNNGGDSLSSPPFM</sequence>
<accession>A0A149Q3W7</accession>
<dbReference type="EMBL" id="LHZA01000156">
    <property type="protein sequence ID" value="KXU92050.1"/>
    <property type="molecule type" value="Genomic_DNA"/>
</dbReference>
<dbReference type="Proteomes" id="UP000075473">
    <property type="component" value="Unassembled WGS sequence"/>
</dbReference>
<evidence type="ECO:0000313" key="2">
    <source>
        <dbReference type="Proteomes" id="UP000075473"/>
    </source>
</evidence>